<name>A0ACA9PG80_9GLOM</name>
<evidence type="ECO:0000313" key="1">
    <source>
        <dbReference type="EMBL" id="CAG8702167.1"/>
    </source>
</evidence>
<dbReference type="EMBL" id="CAJVQC010019568">
    <property type="protein sequence ID" value="CAG8702167.1"/>
    <property type="molecule type" value="Genomic_DNA"/>
</dbReference>
<keyword evidence="2" id="KW-1185">Reference proteome</keyword>
<sequence>RGGHEAVLLKNTIYFMGGSHAIPNASPFKSSIRGYNLSNEIFYLDLASPFSTTSPPYVDLSGTSARLQYGNEKSTALVGGPSNEEIHLVGGVQQNLTLLDQIDHNATTTTNQTLMINELFKTWNSTNQTIFIYRPTARIWMSPESVANIGAPTIRRRSTSTVISKGIIYIFSGRAEIDTGSPTFTCFNDLYTYDTVLSRWNKIDASNAPTPRSHSAAVLLPDGKILYIGGVSQTTPGEDATPIDMKIIPVFDTNSSTWSTEQAEFGSTYIQPRTGHSATLAPDNTSIIIIGGTSSYVRNETTAKPVMVLLDISKKPYTYSELNVPGASGAKAPPLAYHSVTSYQNYMIVAYGNITNDVSPSVETNG</sequence>
<accession>A0ACA9PG80</accession>
<gene>
    <name evidence="1" type="ORF">RPERSI_LOCUS10076</name>
</gene>
<reference evidence="1" key="1">
    <citation type="submission" date="2021-06" db="EMBL/GenBank/DDBJ databases">
        <authorList>
            <person name="Kallberg Y."/>
            <person name="Tangrot J."/>
            <person name="Rosling A."/>
        </authorList>
    </citation>
    <scope>NUCLEOTIDE SEQUENCE</scope>
    <source>
        <strain evidence="1">MA461A</strain>
    </source>
</reference>
<dbReference type="Proteomes" id="UP000789920">
    <property type="component" value="Unassembled WGS sequence"/>
</dbReference>
<evidence type="ECO:0000313" key="2">
    <source>
        <dbReference type="Proteomes" id="UP000789920"/>
    </source>
</evidence>
<comment type="caution">
    <text evidence="1">The sequence shown here is derived from an EMBL/GenBank/DDBJ whole genome shotgun (WGS) entry which is preliminary data.</text>
</comment>
<proteinExistence type="predicted"/>
<organism evidence="1 2">
    <name type="scientific">Racocetra persica</name>
    <dbReference type="NCBI Taxonomy" id="160502"/>
    <lineage>
        <taxon>Eukaryota</taxon>
        <taxon>Fungi</taxon>
        <taxon>Fungi incertae sedis</taxon>
        <taxon>Mucoromycota</taxon>
        <taxon>Glomeromycotina</taxon>
        <taxon>Glomeromycetes</taxon>
        <taxon>Diversisporales</taxon>
        <taxon>Gigasporaceae</taxon>
        <taxon>Racocetra</taxon>
    </lineage>
</organism>
<feature type="non-terminal residue" evidence="1">
    <location>
        <position position="366"/>
    </location>
</feature>
<feature type="non-terminal residue" evidence="1">
    <location>
        <position position="1"/>
    </location>
</feature>
<protein>
    <submittedName>
        <fullName evidence="1">18190_t:CDS:1</fullName>
    </submittedName>
</protein>